<dbReference type="SUPFAM" id="SSF53756">
    <property type="entry name" value="UDP-Glycosyltransferase/glycogen phosphorylase"/>
    <property type="match status" value="1"/>
</dbReference>
<dbReference type="EMBL" id="JAKKPZ010000277">
    <property type="protein sequence ID" value="KAI1697270.1"/>
    <property type="molecule type" value="Genomic_DNA"/>
</dbReference>
<comment type="subcellular location">
    <subcellularLocation>
        <location evidence="1 12">Golgi apparatus</location>
        <location evidence="1 12">Golgi stack membrane</location>
        <topology evidence="1 12">Single-pass type II membrane protein</topology>
    </subcellularLocation>
</comment>
<keyword evidence="9 12" id="KW-0333">Golgi apparatus</keyword>
<dbReference type="Gene3D" id="3.40.50.11660">
    <property type="entry name" value="Glycosyl transferase family 10, C-terminal domain"/>
    <property type="match status" value="1"/>
</dbReference>
<dbReference type="InterPro" id="IPR031481">
    <property type="entry name" value="Glyco_tran_10_N"/>
</dbReference>
<feature type="domain" description="Fucosyltransferase C-terminal" evidence="13">
    <location>
        <begin position="247"/>
        <end position="417"/>
    </location>
</feature>
<keyword evidence="16" id="KW-1185">Reference proteome</keyword>
<keyword evidence="5 12" id="KW-0808">Transferase</keyword>
<dbReference type="AlphaFoldDB" id="A0AAD4QY07"/>
<dbReference type="PANTHER" id="PTHR48438">
    <property type="entry name" value="ALPHA-(1,3)-FUCOSYLTRANSFERASE C-RELATED"/>
    <property type="match status" value="1"/>
</dbReference>
<protein>
    <recommendedName>
        <fullName evidence="12">Fucosyltransferase</fullName>
        <ecNumber evidence="12">2.4.1.-</ecNumber>
    </recommendedName>
</protein>
<reference evidence="15" key="1">
    <citation type="submission" date="2022-01" db="EMBL/GenBank/DDBJ databases">
        <title>Genome Sequence Resource for Two Populations of Ditylenchus destructor, the Migratory Endoparasitic Phytonematode.</title>
        <authorList>
            <person name="Zhang H."/>
            <person name="Lin R."/>
            <person name="Xie B."/>
        </authorList>
    </citation>
    <scope>NUCLEOTIDE SEQUENCE</scope>
    <source>
        <strain evidence="15">BazhouSP</strain>
    </source>
</reference>
<organism evidence="15 16">
    <name type="scientific">Ditylenchus destructor</name>
    <dbReference type="NCBI Taxonomy" id="166010"/>
    <lineage>
        <taxon>Eukaryota</taxon>
        <taxon>Metazoa</taxon>
        <taxon>Ecdysozoa</taxon>
        <taxon>Nematoda</taxon>
        <taxon>Chromadorea</taxon>
        <taxon>Rhabditida</taxon>
        <taxon>Tylenchina</taxon>
        <taxon>Tylenchomorpha</taxon>
        <taxon>Sphaerularioidea</taxon>
        <taxon>Anguinidae</taxon>
        <taxon>Anguininae</taxon>
        <taxon>Ditylenchus</taxon>
    </lineage>
</organism>
<keyword evidence="7" id="KW-0735">Signal-anchor</keyword>
<evidence type="ECO:0000256" key="12">
    <source>
        <dbReference type="RuleBase" id="RU003832"/>
    </source>
</evidence>
<comment type="pathway">
    <text evidence="2">Protein modification; protein glycosylation.</text>
</comment>
<comment type="similarity">
    <text evidence="3 12">Belongs to the glycosyltransferase 10 family.</text>
</comment>
<evidence type="ECO:0000256" key="3">
    <source>
        <dbReference type="ARBA" id="ARBA00008919"/>
    </source>
</evidence>
<dbReference type="Proteomes" id="UP001201812">
    <property type="component" value="Unassembled WGS sequence"/>
</dbReference>
<dbReference type="InterPro" id="IPR001503">
    <property type="entry name" value="Glyco_trans_10"/>
</dbReference>
<evidence type="ECO:0000313" key="16">
    <source>
        <dbReference type="Proteomes" id="UP001201812"/>
    </source>
</evidence>
<keyword evidence="11" id="KW-0325">Glycoprotein</keyword>
<evidence type="ECO:0000256" key="2">
    <source>
        <dbReference type="ARBA" id="ARBA00004922"/>
    </source>
</evidence>
<feature type="transmembrane region" description="Helical" evidence="12">
    <location>
        <begin position="38"/>
        <end position="61"/>
    </location>
</feature>
<dbReference type="InterPro" id="IPR055270">
    <property type="entry name" value="Glyco_tran_10_C"/>
</dbReference>
<dbReference type="Pfam" id="PF00852">
    <property type="entry name" value="Glyco_transf_10"/>
    <property type="match status" value="1"/>
</dbReference>
<keyword evidence="6 12" id="KW-0812">Transmembrane</keyword>
<keyword evidence="8 12" id="KW-1133">Transmembrane helix</keyword>
<dbReference type="EC" id="2.4.1.-" evidence="12"/>
<evidence type="ECO:0000256" key="5">
    <source>
        <dbReference type="ARBA" id="ARBA00022679"/>
    </source>
</evidence>
<dbReference type="PANTHER" id="PTHR48438:SF1">
    <property type="entry name" value="ALPHA-(1,3)-FUCOSYLTRANSFERASE C-RELATED"/>
    <property type="match status" value="1"/>
</dbReference>
<evidence type="ECO:0000256" key="8">
    <source>
        <dbReference type="ARBA" id="ARBA00022989"/>
    </source>
</evidence>
<gene>
    <name evidence="15" type="ORF">DdX_18591</name>
</gene>
<comment type="caution">
    <text evidence="15">The sequence shown here is derived from an EMBL/GenBank/DDBJ whole genome shotgun (WGS) entry which is preliminary data.</text>
</comment>
<dbReference type="Pfam" id="PF17039">
    <property type="entry name" value="Glyco_tran_10_N"/>
    <property type="match status" value="1"/>
</dbReference>
<dbReference type="GO" id="GO:0008417">
    <property type="term" value="F:fucosyltransferase activity"/>
    <property type="evidence" value="ECO:0007669"/>
    <property type="project" value="InterPro"/>
</dbReference>
<dbReference type="FunFam" id="3.40.50.11660:FF:000002">
    <property type="entry name" value="Alpha-(1,3)-fucosyltransferase"/>
    <property type="match status" value="1"/>
</dbReference>
<sequence>MKTYQILKSSEPISPATSRSIARLCTIIHSSLSSKLQIIFILILLIATAIFILPHTFPLILDETFKISVINKTFYENTPRLTTYNQFTPLLPKEKPIILAWTTFLTQPLMKMLIGKDDLYTMKMALSPFEEEECPYKCIYTDNRSEENDKKAAMIIFHLWNRDQDFNASDLPPPNPGRLNVFFQTESQRESGPSYQKPWVQNFFNLTMTFTPNSDIFLPYDKFERIGEQKPRLEDVWSEKEITEKVAGKTGLVLQMVSNCNPLSGRQRYVEELAKHVNLTQYGKCNQRKCPTEEDIIFQNHFTGANKDICLNNEIDRHMFYLAFENAICNYYVTEKFWHIKRLIVPIVLTRRVLEGLDIPKDSFIAVEDFSSVKDLANYLLELQKDKQKYLRLATERRRRQKFNIAEWWHREGKCDSGSEVVDKQLKN</sequence>
<name>A0AAD4QY07_9BILA</name>
<evidence type="ECO:0000259" key="13">
    <source>
        <dbReference type="Pfam" id="PF00852"/>
    </source>
</evidence>
<dbReference type="InterPro" id="IPR038577">
    <property type="entry name" value="GT10-like_C_sf"/>
</dbReference>
<accession>A0AAD4QY07</accession>
<evidence type="ECO:0000256" key="10">
    <source>
        <dbReference type="ARBA" id="ARBA00023136"/>
    </source>
</evidence>
<evidence type="ECO:0000256" key="7">
    <source>
        <dbReference type="ARBA" id="ARBA00022968"/>
    </source>
</evidence>
<evidence type="ECO:0000256" key="9">
    <source>
        <dbReference type="ARBA" id="ARBA00023034"/>
    </source>
</evidence>
<evidence type="ECO:0000256" key="4">
    <source>
        <dbReference type="ARBA" id="ARBA00022676"/>
    </source>
</evidence>
<feature type="domain" description="Fucosyltransferase N-terminal" evidence="14">
    <location>
        <begin position="94"/>
        <end position="220"/>
    </location>
</feature>
<dbReference type="GO" id="GO:0032580">
    <property type="term" value="C:Golgi cisterna membrane"/>
    <property type="evidence" value="ECO:0007669"/>
    <property type="project" value="UniProtKB-SubCell"/>
</dbReference>
<keyword evidence="4 12" id="KW-0328">Glycosyltransferase</keyword>
<evidence type="ECO:0000313" key="15">
    <source>
        <dbReference type="EMBL" id="KAI1697270.1"/>
    </source>
</evidence>
<evidence type="ECO:0000259" key="14">
    <source>
        <dbReference type="Pfam" id="PF17039"/>
    </source>
</evidence>
<keyword evidence="10 12" id="KW-0472">Membrane</keyword>
<evidence type="ECO:0000256" key="6">
    <source>
        <dbReference type="ARBA" id="ARBA00022692"/>
    </source>
</evidence>
<evidence type="ECO:0000256" key="1">
    <source>
        <dbReference type="ARBA" id="ARBA00004447"/>
    </source>
</evidence>
<proteinExistence type="inferred from homology"/>
<evidence type="ECO:0000256" key="11">
    <source>
        <dbReference type="ARBA" id="ARBA00023180"/>
    </source>
</evidence>